<accession>A0A2S6GP79</accession>
<dbReference type="Proteomes" id="UP000239203">
    <property type="component" value="Unassembled WGS sequence"/>
</dbReference>
<organism evidence="2 3">
    <name type="scientific">Actinokineospora auranticolor</name>
    <dbReference type="NCBI Taxonomy" id="155976"/>
    <lineage>
        <taxon>Bacteria</taxon>
        <taxon>Bacillati</taxon>
        <taxon>Actinomycetota</taxon>
        <taxon>Actinomycetes</taxon>
        <taxon>Pseudonocardiales</taxon>
        <taxon>Pseudonocardiaceae</taxon>
        <taxon>Actinokineospora</taxon>
    </lineage>
</organism>
<feature type="chain" id="PRO_5038705849" description="Lipoprotein" evidence="1">
    <location>
        <begin position="21"/>
        <end position="333"/>
    </location>
</feature>
<keyword evidence="3" id="KW-1185">Reference proteome</keyword>
<evidence type="ECO:0008006" key="4">
    <source>
        <dbReference type="Google" id="ProtNLM"/>
    </source>
</evidence>
<dbReference type="Gene3D" id="2.130.10.10">
    <property type="entry name" value="YVTN repeat-like/Quinoprotein amine dehydrogenase"/>
    <property type="match status" value="1"/>
</dbReference>
<dbReference type="AlphaFoldDB" id="A0A2S6GP79"/>
<evidence type="ECO:0000256" key="1">
    <source>
        <dbReference type="SAM" id="SignalP"/>
    </source>
</evidence>
<dbReference type="PROSITE" id="PS51257">
    <property type="entry name" value="PROKAR_LIPOPROTEIN"/>
    <property type="match status" value="1"/>
</dbReference>
<feature type="signal peptide" evidence="1">
    <location>
        <begin position="1"/>
        <end position="20"/>
    </location>
</feature>
<dbReference type="InterPro" id="IPR015943">
    <property type="entry name" value="WD40/YVTN_repeat-like_dom_sf"/>
</dbReference>
<protein>
    <recommendedName>
        <fullName evidence="4">Lipoprotein</fullName>
    </recommendedName>
</protein>
<evidence type="ECO:0000313" key="2">
    <source>
        <dbReference type="EMBL" id="PPK67038.1"/>
    </source>
</evidence>
<proteinExistence type="predicted"/>
<dbReference type="RefSeq" id="WP_104479810.1">
    <property type="nucleotide sequence ID" value="NZ_CP154825.1"/>
</dbReference>
<evidence type="ECO:0000313" key="3">
    <source>
        <dbReference type="Proteomes" id="UP000239203"/>
    </source>
</evidence>
<comment type="caution">
    <text evidence="2">The sequence shown here is derived from an EMBL/GenBank/DDBJ whole genome shotgun (WGS) entry which is preliminary data.</text>
</comment>
<gene>
    <name evidence="2" type="ORF">CLV40_10835</name>
</gene>
<dbReference type="EMBL" id="PTIX01000008">
    <property type="protein sequence ID" value="PPK67038.1"/>
    <property type="molecule type" value="Genomic_DNA"/>
</dbReference>
<reference evidence="2 3" key="1">
    <citation type="submission" date="2018-02" db="EMBL/GenBank/DDBJ databases">
        <title>Genomic Encyclopedia of Archaeal and Bacterial Type Strains, Phase II (KMG-II): from individual species to whole genera.</title>
        <authorList>
            <person name="Goeker M."/>
        </authorList>
    </citation>
    <scope>NUCLEOTIDE SEQUENCE [LARGE SCALE GENOMIC DNA]</scope>
    <source>
        <strain evidence="2 3">YU 961-1</strain>
    </source>
</reference>
<sequence length="333" mass="33429">MPRPLVAVPLTAALIGALTAGCSSSDQPQDELMLTDNPVAATAAHSPAAAKPPAGTVLPLADPVTAVATSGRVLTVASGADLRLYDLDKLDQAPRSLTLPGPAETLTPAGDGGPLLAAVPSGVVRVSLPGGALEESTVSGTPASAAAYQGGTLVALREQRGVAVLDGGQVRRVISGGLLSADQVFTAGSGAAVLDRLRNAVFQLDVGGGTVGQGLRAGAGATNGVVDRYGRVLVTDTRGGALLAFSLDPLLLRQRYPVPGAPYAIAYDPKRDLAWVTLTETNEVVGYAVGGGEPVERYRFPTVAQPNSVAVDPVDGRVVVASGVGGGVQVVLP</sequence>
<dbReference type="SUPFAM" id="SSF101898">
    <property type="entry name" value="NHL repeat"/>
    <property type="match status" value="1"/>
</dbReference>
<dbReference type="OrthoDB" id="4446106at2"/>
<keyword evidence="1" id="KW-0732">Signal</keyword>
<name>A0A2S6GP79_9PSEU</name>